<protein>
    <submittedName>
        <fullName evidence="1">Uncharacterized protein</fullName>
    </submittedName>
</protein>
<accession>A0ABR3DU28</accession>
<dbReference type="Proteomes" id="UP001451303">
    <property type="component" value="Unassembled WGS sequence"/>
</dbReference>
<dbReference type="EMBL" id="JAVLET010000001">
    <property type="protein sequence ID" value="KAL0476180.1"/>
    <property type="molecule type" value="Genomic_DNA"/>
</dbReference>
<keyword evidence="2" id="KW-1185">Reference proteome</keyword>
<comment type="caution">
    <text evidence="1">The sequence shown here is derived from an EMBL/GenBank/DDBJ whole genome shotgun (WGS) entry which is preliminary data.</text>
</comment>
<name>A0ABR3DU28_NEUIN</name>
<reference evidence="1 2" key="1">
    <citation type="submission" date="2023-09" db="EMBL/GenBank/DDBJ databases">
        <title>Multi-omics analysis of a traditional fermented food reveals byproduct-associated fungal strains for waste-to-food upcycling.</title>
        <authorList>
            <consortium name="Lawrence Berkeley National Laboratory"/>
            <person name="Rekdal V.M."/>
            <person name="Villalobos-Escobedo J.M."/>
            <person name="Rodriguez-Valeron N."/>
            <person name="Garcia M.O."/>
            <person name="Vasquez D.P."/>
            <person name="Damayanti I."/>
            <person name="Sorensen P.M."/>
            <person name="Baidoo E.E."/>
            <person name="De Carvalho A.C."/>
            <person name="Riley R."/>
            <person name="Lipzen A."/>
            <person name="He G."/>
            <person name="Yan M."/>
            <person name="Haridas S."/>
            <person name="Daum C."/>
            <person name="Yoshinaga Y."/>
            <person name="Ng V."/>
            <person name="Grigoriev I.V."/>
            <person name="Munk R."/>
            <person name="Nuraida L."/>
            <person name="Wijaya C.H."/>
            <person name="Morales P.-C."/>
            <person name="Keasling J.D."/>
        </authorList>
    </citation>
    <scope>NUCLEOTIDE SEQUENCE [LARGE SCALE GENOMIC DNA]</scope>
    <source>
        <strain evidence="1 2">FGSC 2613</strain>
    </source>
</reference>
<evidence type="ECO:0000313" key="2">
    <source>
        <dbReference type="Proteomes" id="UP001451303"/>
    </source>
</evidence>
<proteinExistence type="predicted"/>
<sequence length="69" mass="7847">MAVHIPPLSSPVAASPHVHNLGRSKDGALCFYGTFGRTLQLQQPRRNKEWDVHGFREKETSDRMYPILT</sequence>
<organism evidence="1 2">
    <name type="scientific">Neurospora intermedia</name>
    <dbReference type="NCBI Taxonomy" id="5142"/>
    <lineage>
        <taxon>Eukaryota</taxon>
        <taxon>Fungi</taxon>
        <taxon>Dikarya</taxon>
        <taxon>Ascomycota</taxon>
        <taxon>Pezizomycotina</taxon>
        <taxon>Sordariomycetes</taxon>
        <taxon>Sordariomycetidae</taxon>
        <taxon>Sordariales</taxon>
        <taxon>Sordariaceae</taxon>
        <taxon>Neurospora</taxon>
    </lineage>
</organism>
<evidence type="ECO:0000313" key="1">
    <source>
        <dbReference type="EMBL" id="KAL0476180.1"/>
    </source>
</evidence>
<gene>
    <name evidence="1" type="ORF">QR685DRAFT_568830</name>
</gene>